<dbReference type="AlphaFoldDB" id="A0A3Q3GCA0"/>
<keyword evidence="8 13" id="KW-0401">Integrin</keyword>
<dbReference type="PANTHER" id="PTHR23220:SF9">
    <property type="entry name" value="INTEGRIN ALPHA-6"/>
    <property type="match status" value="1"/>
</dbReference>
<dbReference type="STRING" id="37003.ENSKMAP00000021482"/>
<dbReference type="GO" id="GO:0050900">
    <property type="term" value="P:leukocyte migration"/>
    <property type="evidence" value="ECO:0007669"/>
    <property type="project" value="TreeGrafter"/>
</dbReference>
<evidence type="ECO:0000256" key="4">
    <source>
        <dbReference type="ARBA" id="ARBA00022729"/>
    </source>
</evidence>
<proteinExistence type="inferred from homology"/>
<feature type="repeat" description="FG-GAP" evidence="12">
    <location>
        <begin position="31"/>
        <end position="95"/>
    </location>
</feature>
<dbReference type="OMA" id="CERVDFD"/>
<evidence type="ECO:0000259" key="15">
    <source>
        <dbReference type="Pfam" id="PF20805"/>
    </source>
</evidence>
<dbReference type="InterPro" id="IPR032695">
    <property type="entry name" value="Integrin_dom_sf"/>
</dbReference>
<keyword evidence="10 13" id="KW-0675">Receptor</keyword>
<accession>A0A3Q3GCA0</accession>
<feature type="domain" description="Integrin alpha first immunoglubulin-like" evidence="14">
    <location>
        <begin position="461"/>
        <end position="620"/>
    </location>
</feature>
<dbReference type="GeneTree" id="ENSGT00940000155353"/>
<evidence type="ECO:0000313" key="18">
    <source>
        <dbReference type="Proteomes" id="UP000264800"/>
    </source>
</evidence>
<dbReference type="GO" id="GO:0007229">
    <property type="term" value="P:integrin-mediated signaling pathway"/>
    <property type="evidence" value="ECO:0007669"/>
    <property type="project" value="UniProtKB-KW"/>
</dbReference>
<keyword evidence="7 13" id="KW-1133">Transmembrane helix</keyword>
<dbReference type="GO" id="GO:0009897">
    <property type="term" value="C:external side of plasma membrane"/>
    <property type="evidence" value="ECO:0007669"/>
    <property type="project" value="TreeGrafter"/>
</dbReference>
<dbReference type="SUPFAM" id="SSF69318">
    <property type="entry name" value="Integrin alpha N-terminal domain"/>
    <property type="match status" value="1"/>
</dbReference>
<evidence type="ECO:0000256" key="5">
    <source>
        <dbReference type="ARBA" id="ARBA00022737"/>
    </source>
</evidence>
<evidence type="ECO:0000256" key="10">
    <source>
        <dbReference type="ARBA" id="ARBA00023170"/>
    </source>
</evidence>
<evidence type="ECO:0000256" key="2">
    <source>
        <dbReference type="ARBA" id="ARBA00008054"/>
    </source>
</evidence>
<comment type="subcellular location">
    <subcellularLocation>
        <location evidence="1 13">Membrane</location>
        <topology evidence="1 13">Single-pass type I membrane protein</topology>
    </subcellularLocation>
</comment>
<evidence type="ECO:0000256" key="9">
    <source>
        <dbReference type="ARBA" id="ARBA00023136"/>
    </source>
</evidence>
<dbReference type="InterPro" id="IPR028994">
    <property type="entry name" value="Integrin_alpha_N"/>
</dbReference>
<dbReference type="KEGG" id="kmr:108240809"/>
<feature type="repeat" description="FG-GAP" evidence="12">
    <location>
        <begin position="356"/>
        <end position="413"/>
    </location>
</feature>
<dbReference type="Gene3D" id="2.60.40.1530">
    <property type="entry name" value="ntegrin, alpha v. Chain A, domain 4"/>
    <property type="match status" value="1"/>
</dbReference>
<dbReference type="Gene3D" id="1.20.5.930">
    <property type="entry name" value="Bicelle-embedded integrin alpha(iib) transmembrane segment"/>
    <property type="match status" value="1"/>
</dbReference>
<dbReference type="InterPro" id="IPR000413">
    <property type="entry name" value="Integrin_alpha"/>
</dbReference>
<evidence type="ECO:0000313" key="17">
    <source>
        <dbReference type="Ensembl" id="ENSKMAP00000021482.1"/>
    </source>
</evidence>
<evidence type="ECO:0000256" key="7">
    <source>
        <dbReference type="ARBA" id="ARBA00022989"/>
    </source>
</evidence>
<keyword evidence="18" id="KW-1185">Reference proteome</keyword>
<evidence type="ECO:0000256" key="8">
    <source>
        <dbReference type="ARBA" id="ARBA00023037"/>
    </source>
</evidence>
<dbReference type="CTD" id="503893"/>
<keyword evidence="11" id="KW-0325">Glycoprotein</keyword>
<feature type="repeat" description="FG-GAP" evidence="12">
    <location>
        <begin position="294"/>
        <end position="355"/>
    </location>
</feature>
<feature type="domain" description="Integrin alpha second immunoglobulin-like" evidence="15">
    <location>
        <begin position="622"/>
        <end position="777"/>
    </location>
</feature>
<dbReference type="OrthoDB" id="5317514at2759"/>
<evidence type="ECO:0000256" key="1">
    <source>
        <dbReference type="ARBA" id="ARBA00004479"/>
    </source>
</evidence>
<feature type="repeat" description="FG-GAP" evidence="12">
    <location>
        <begin position="101"/>
        <end position="161"/>
    </location>
</feature>
<protein>
    <submittedName>
        <fullName evidence="17">Integrin, alpha 6a</fullName>
    </submittedName>
</protein>
<sequence>MLLLQGGSSAVLLLLIQILDPGRVFGFNLDTTHVLRKNGEPGSLFGFSLAVHRQINPNKVMLLVGAPRAKALNKQTSRITGGLYKCEITQSDDCERVEFDNNEDTRSESKEDQWMGVTVQSQGPGGKITTCAHRYQKHYLGAYTTPGRCYVFSQDLTINLSSDMDGDDWSFCEGKNKDHHHFGFCQQGLAATFTKDYHYIMFGAPGAYNWQGIVQVEQKNSTLVEMEIFQDGPYVVTKETSFLSSNSYLGFSLDSGHDILTNHDLVVVAGAPRANHSGAVVLLRRENNFSDKLLMEHILYGPGLASSFGYDVAVVDLNGDGWEDIVVGAPHFYMKDRDIGGAVYVYINKAGLWKGVTPVRLNGTKHSMFGLAVEAIGDINRDSYKDLAVGAPQDDEGAGKVYIYHGSAQGIKTSPAQILSGKEQNIRLFGYSLAGNMDLDGNSYPDLAVGSLSDSAVIYRARTIVTITKDVKVSPEEIDLSRTTCGINFCFSVETCFTFKGNLASYNPPLTINYSIEADGLRQKQGLNSRVTFLNKPKSKFDHQFFGTIDLHGQNKTNCINVTAKLKDNIKDKMRSIIIEVAAEISAKQQEAKSGLPELLPILDATQPNTAVTEVNFVKEGCRDHKICRSNLKMEYSLHYKQSNPEEYSPLTKSDNNIPEFYLDSRKRDLALNVTVTNMNGDDAYETKLLVNFSKTLSYSGVRSTTGNNPTCDARQNESQADCELGNPFQRDSKVNISILLSTLGMPLDTTEVEIALQLQTTSEQTDLAPVKVKIKVIAELPVVVSGVAKPSQVSFGGAVKGESAMKREDDIGSLISFSFTINNLGTSLKPPDRASLHIHWPKSNKDGKWLLYLVKITSPKNVVCSPESEINPLQLAQESSGSRRKREVVTKGRNSGGRISFLAGKKKVLSCETKNLCVVLKCPLQELNGTVELRARLWNATFIEEFASFPVVDLAVKASLVLHTQTQNLILRSPDTTVAVSVSPDSSVAQFGGLAWWIILLAVLAGVSILALLVFLLWKCGFFKRATKDQYNAAYHKAEVHVQPSDELSDEA</sequence>
<evidence type="ECO:0000256" key="12">
    <source>
        <dbReference type="PROSITE-ProRule" id="PRU00803"/>
    </source>
</evidence>
<dbReference type="Pfam" id="PF20805">
    <property type="entry name" value="Integrin_A_Ig_2"/>
    <property type="match status" value="1"/>
</dbReference>
<dbReference type="SMART" id="SM00191">
    <property type="entry name" value="Int_alpha"/>
    <property type="match status" value="5"/>
</dbReference>
<dbReference type="InterPro" id="IPR018184">
    <property type="entry name" value="Integrin_alpha_C_CS"/>
</dbReference>
<feature type="chain" id="PRO_5018377101" evidence="13">
    <location>
        <begin position="27"/>
        <end position="1053"/>
    </location>
</feature>
<dbReference type="Ensembl" id="ENSKMAT00000021761.1">
    <property type="protein sequence ID" value="ENSKMAP00000021482.1"/>
    <property type="gene ID" value="ENSKMAG00000015960.1"/>
</dbReference>
<dbReference type="Pfam" id="PF20806">
    <property type="entry name" value="Integrin_A_Ig_3"/>
    <property type="match status" value="1"/>
</dbReference>
<dbReference type="GO" id="GO:0005178">
    <property type="term" value="F:integrin binding"/>
    <property type="evidence" value="ECO:0007669"/>
    <property type="project" value="TreeGrafter"/>
</dbReference>
<dbReference type="PROSITE" id="PS00242">
    <property type="entry name" value="INTEGRIN_ALPHA"/>
    <property type="match status" value="1"/>
</dbReference>
<dbReference type="InterPro" id="IPR048286">
    <property type="entry name" value="Integrin_alpha_Ig-like_3"/>
</dbReference>
<dbReference type="InterPro" id="IPR013519">
    <property type="entry name" value="Int_alpha_beta-p"/>
</dbReference>
<keyword evidence="9 13" id="KW-0472">Membrane</keyword>
<name>A0A3Q3GCA0_KRYMA</name>
<organism evidence="17 18">
    <name type="scientific">Kryptolebias marmoratus</name>
    <name type="common">Mangrove killifish</name>
    <name type="synonym">Rivulus marmoratus</name>
    <dbReference type="NCBI Taxonomy" id="37003"/>
    <lineage>
        <taxon>Eukaryota</taxon>
        <taxon>Metazoa</taxon>
        <taxon>Chordata</taxon>
        <taxon>Craniata</taxon>
        <taxon>Vertebrata</taxon>
        <taxon>Euteleostomi</taxon>
        <taxon>Actinopterygii</taxon>
        <taxon>Neopterygii</taxon>
        <taxon>Teleostei</taxon>
        <taxon>Neoteleostei</taxon>
        <taxon>Acanthomorphata</taxon>
        <taxon>Ovalentaria</taxon>
        <taxon>Atherinomorphae</taxon>
        <taxon>Cyprinodontiformes</taxon>
        <taxon>Rivulidae</taxon>
        <taxon>Kryptolebias</taxon>
    </lineage>
</organism>
<keyword evidence="6 13" id="KW-0130">Cell adhesion</keyword>
<evidence type="ECO:0000256" key="3">
    <source>
        <dbReference type="ARBA" id="ARBA00022692"/>
    </source>
</evidence>
<dbReference type="PANTHER" id="PTHR23220">
    <property type="entry name" value="INTEGRIN ALPHA"/>
    <property type="match status" value="1"/>
</dbReference>
<dbReference type="SUPFAM" id="SSF69179">
    <property type="entry name" value="Integrin domains"/>
    <property type="match status" value="3"/>
</dbReference>
<dbReference type="GO" id="GO:0098609">
    <property type="term" value="P:cell-cell adhesion"/>
    <property type="evidence" value="ECO:0007669"/>
    <property type="project" value="TreeGrafter"/>
</dbReference>
<dbReference type="Gene3D" id="2.60.40.1460">
    <property type="entry name" value="Integrin domains. Chain A, domain 2"/>
    <property type="match status" value="1"/>
</dbReference>
<dbReference type="GO" id="GO:0033627">
    <property type="term" value="P:cell adhesion mediated by integrin"/>
    <property type="evidence" value="ECO:0007669"/>
    <property type="project" value="TreeGrafter"/>
</dbReference>
<feature type="repeat" description="FG-GAP" evidence="12">
    <location>
        <begin position="235"/>
        <end position="292"/>
    </location>
</feature>
<dbReference type="InterPro" id="IPR048285">
    <property type="entry name" value="Integrin_alpha_Ig-like_2"/>
</dbReference>
<keyword evidence="3 13" id="KW-0812">Transmembrane</keyword>
<evidence type="ECO:0000256" key="6">
    <source>
        <dbReference type="ARBA" id="ARBA00022889"/>
    </source>
</evidence>
<evidence type="ECO:0000259" key="14">
    <source>
        <dbReference type="Pfam" id="PF08441"/>
    </source>
</evidence>
<evidence type="ECO:0000259" key="16">
    <source>
        <dbReference type="Pfam" id="PF20806"/>
    </source>
</evidence>
<keyword evidence="4 13" id="KW-0732">Signal</keyword>
<dbReference type="InterPro" id="IPR013517">
    <property type="entry name" value="FG-GAP"/>
</dbReference>
<dbReference type="GO" id="GO:0007160">
    <property type="term" value="P:cell-matrix adhesion"/>
    <property type="evidence" value="ECO:0007669"/>
    <property type="project" value="TreeGrafter"/>
</dbReference>
<dbReference type="PROSITE" id="PS51470">
    <property type="entry name" value="FG_GAP"/>
    <property type="match status" value="6"/>
</dbReference>
<reference evidence="17" key="1">
    <citation type="submission" date="2025-08" db="UniProtKB">
        <authorList>
            <consortium name="Ensembl"/>
        </authorList>
    </citation>
    <scope>IDENTIFICATION</scope>
</reference>
<dbReference type="Pfam" id="PF08441">
    <property type="entry name" value="Integrin_A_Ig_1"/>
    <property type="match status" value="1"/>
</dbReference>
<evidence type="ECO:0000256" key="13">
    <source>
        <dbReference type="RuleBase" id="RU003762"/>
    </source>
</evidence>
<dbReference type="GeneID" id="108240809"/>
<dbReference type="Proteomes" id="UP000264800">
    <property type="component" value="Unplaced"/>
</dbReference>
<feature type="transmembrane region" description="Helical" evidence="13">
    <location>
        <begin position="995"/>
        <end position="1019"/>
    </location>
</feature>
<reference evidence="17" key="2">
    <citation type="submission" date="2025-09" db="UniProtKB">
        <authorList>
            <consortium name="Ensembl"/>
        </authorList>
    </citation>
    <scope>IDENTIFICATION</scope>
</reference>
<dbReference type="PRINTS" id="PR01185">
    <property type="entry name" value="INTEGRINA"/>
</dbReference>
<dbReference type="Pfam" id="PF01839">
    <property type="entry name" value="FG-GAP"/>
    <property type="match status" value="2"/>
</dbReference>
<dbReference type="Gene3D" id="2.60.40.1510">
    <property type="entry name" value="ntegrin, alpha v. Chain A, domain 3"/>
    <property type="match status" value="1"/>
</dbReference>
<keyword evidence="5" id="KW-0677">Repeat</keyword>
<dbReference type="InterPro" id="IPR013649">
    <property type="entry name" value="Integrin_alpha_Ig-like_1"/>
</dbReference>
<evidence type="ECO:0000256" key="11">
    <source>
        <dbReference type="ARBA" id="ARBA00023180"/>
    </source>
</evidence>
<dbReference type="Gene3D" id="2.130.10.130">
    <property type="entry name" value="Integrin alpha, N-terminal"/>
    <property type="match status" value="1"/>
</dbReference>
<dbReference type="GO" id="GO:0008305">
    <property type="term" value="C:integrin complex"/>
    <property type="evidence" value="ECO:0007669"/>
    <property type="project" value="InterPro"/>
</dbReference>
<feature type="domain" description="Integrin alpha third immunoglobulin-like" evidence="16">
    <location>
        <begin position="785"/>
        <end position="985"/>
    </location>
</feature>
<comment type="similarity">
    <text evidence="2 13">Belongs to the integrin alpha chain family.</text>
</comment>
<dbReference type="RefSeq" id="XP_017280074.1">
    <property type="nucleotide sequence ID" value="XM_017424585.1"/>
</dbReference>
<feature type="repeat" description="FG-GAP" evidence="12">
    <location>
        <begin position="416"/>
        <end position="476"/>
    </location>
</feature>
<feature type="signal peptide" evidence="13">
    <location>
        <begin position="1"/>
        <end position="26"/>
    </location>
</feature>